<dbReference type="PANTHER" id="PTHR15271:SF4">
    <property type="entry name" value="CHROMATIN ASSEMBLY FACTOR 1 SUBUNIT B"/>
    <property type="match status" value="1"/>
</dbReference>
<sequence length="921" mass="99067">MKLDTPEIAWHGKEPILSVDFSKIGSKWRLASAGADNDVKIWSIVSSEDHTEIEFLANLSRHTKAVNVVKFSPKEEILASGGDDSMIILWKLNSSADQNTNDIFMDTDDVQNKESWTFHKALRGHIEDVYDLSWSPDGNSLISGSVDNSAIIWDVVKGQKLVILKDHKHYVQGVCWDPLGQYVVTNSSDRSCRLYNPNSYRCCYNITKLLVNGSQKTTENGESFKQGKMFHDETMPSFFRRPSYSPDGSLLLVPAGRLDVGDQVVNTTYVFTRGSPNKPVLYLPSPQKATVAVQCCPILFELKQDNANSEDKSTTSLFKLPYRMVFAVATLDSILLYDTQQATPFAYIGNIHYAALTDVTWSNDGSMLVVSSSDGYCSIVHFKEGELGDPYNLSVKQVLERSSSPLPQNSDAPGKLSKKITSTPSAEKDGNEEKVDKPQSTNKKEPVGRISMFTVPMKITPTKPVSKVTPKRIALTPAPLKPPVVNPTSTESTAQTTQSVTSTGGPAAPKRVTLMPVQGQLNAGNSLVTKRISLTPAPLKSPDVNPTSTESTAQTTQSVTSTGGQAAPKRVTLIPVQGQLNAGNSSVTKRISLTPAPLKPSVVNLTATESTSQTIPSPAQTTQPVTSTEGLKPCPAAPKRVTLMPVQGQLSAGNSSVTNGTSQIMPRRVPLMPAGNSQSDKNSDENKPTAQVAPRRVALTPVDSTGIANNTATKSQEPNSVPGHVSSSGDAPSVSMTSSGDNGTRDTSPMQTSTPPQTIPSTASRRMPLTTLVTDVAEGCTKGSALPSHSTSVDQEVPQLVVKENTKSSVTQPTPVEKPDATVCVNSIQPRRVALTPAPMETQSSVPMVTNSLSITSLGDKENNKINQCPIANDPPQPRRVTLTTLGSENTHVEQLQNSSKKCQAPRRPIPLEPKVIVLDD</sequence>
<evidence type="ECO:0000256" key="1">
    <source>
        <dbReference type="ARBA" id="ARBA00004123"/>
    </source>
</evidence>
<keyword evidence="8" id="KW-0539">Nucleus</keyword>
<dbReference type="SUPFAM" id="SSF50978">
    <property type="entry name" value="WD40 repeat-like"/>
    <property type="match status" value="1"/>
</dbReference>
<feature type="region of interest" description="Disordered" evidence="10">
    <location>
        <begin position="892"/>
        <end position="913"/>
    </location>
</feature>
<dbReference type="InterPro" id="IPR055410">
    <property type="entry name" value="Beta-prop_CAF1B_HIR1"/>
</dbReference>
<feature type="region of interest" description="Disordered" evidence="10">
    <location>
        <begin position="477"/>
        <end position="510"/>
    </location>
</feature>
<feature type="compositionally biased region" description="Polar residues" evidence="10">
    <location>
        <begin position="608"/>
        <end position="629"/>
    </location>
</feature>
<comment type="subcellular location">
    <subcellularLocation>
        <location evidence="1">Nucleus</location>
    </subcellularLocation>
</comment>
<keyword evidence="5" id="KW-0227">DNA damage</keyword>
<feature type="region of interest" description="Disordered" evidence="10">
    <location>
        <begin position="608"/>
        <end position="631"/>
    </location>
</feature>
<evidence type="ECO:0000256" key="8">
    <source>
        <dbReference type="ARBA" id="ARBA00023242"/>
    </source>
</evidence>
<dbReference type="PROSITE" id="PS50294">
    <property type="entry name" value="WD_REPEATS_REGION"/>
    <property type="match status" value="2"/>
</dbReference>
<dbReference type="Pfam" id="PF24105">
    <property type="entry name" value="Beta-prop_CAF1B_HIR1"/>
    <property type="match status" value="1"/>
</dbReference>
<organism evidence="12 13">
    <name type="scientific">Desmophyllum pertusum</name>
    <dbReference type="NCBI Taxonomy" id="174260"/>
    <lineage>
        <taxon>Eukaryota</taxon>
        <taxon>Metazoa</taxon>
        <taxon>Cnidaria</taxon>
        <taxon>Anthozoa</taxon>
        <taxon>Hexacorallia</taxon>
        <taxon>Scleractinia</taxon>
        <taxon>Caryophylliina</taxon>
        <taxon>Caryophylliidae</taxon>
        <taxon>Desmophyllum</taxon>
    </lineage>
</organism>
<evidence type="ECO:0000313" key="12">
    <source>
        <dbReference type="EMBL" id="KAJ7363659.1"/>
    </source>
</evidence>
<evidence type="ECO:0000256" key="6">
    <source>
        <dbReference type="ARBA" id="ARBA00022853"/>
    </source>
</evidence>
<dbReference type="PROSITE" id="PS50082">
    <property type="entry name" value="WD_REPEATS_2"/>
    <property type="match status" value="3"/>
</dbReference>
<feature type="compositionally biased region" description="Polar residues" evidence="10">
    <location>
        <begin position="892"/>
        <end position="902"/>
    </location>
</feature>
<feature type="compositionally biased region" description="Polar residues" evidence="10">
    <location>
        <begin position="402"/>
        <end position="411"/>
    </location>
</feature>
<dbReference type="SMART" id="SM00320">
    <property type="entry name" value="WD40"/>
    <property type="match status" value="5"/>
</dbReference>
<comment type="similarity">
    <text evidence="2">Belongs to the WD repeat HIR1 family.</text>
</comment>
<feature type="repeat" description="WD" evidence="9">
    <location>
        <begin position="122"/>
        <end position="163"/>
    </location>
</feature>
<dbReference type="InterPro" id="IPR045145">
    <property type="entry name" value="PTHR15271"/>
</dbReference>
<gene>
    <name evidence="12" type="primary">CHAF1B</name>
    <name evidence="12" type="ORF">OS493_009821</name>
</gene>
<evidence type="ECO:0000256" key="4">
    <source>
        <dbReference type="ARBA" id="ARBA00022737"/>
    </source>
</evidence>
<dbReference type="GO" id="GO:0033186">
    <property type="term" value="C:CAF-1 complex"/>
    <property type="evidence" value="ECO:0007669"/>
    <property type="project" value="TreeGrafter"/>
</dbReference>
<dbReference type="EMBL" id="MU827305">
    <property type="protein sequence ID" value="KAJ7363659.1"/>
    <property type="molecule type" value="Genomic_DNA"/>
</dbReference>
<feature type="compositionally biased region" description="Low complexity" evidence="10">
    <location>
        <begin position="547"/>
        <end position="562"/>
    </location>
</feature>
<dbReference type="PRINTS" id="PR00319">
    <property type="entry name" value="GPROTEINB"/>
</dbReference>
<feature type="compositionally biased region" description="Basic and acidic residues" evidence="10">
    <location>
        <begin position="426"/>
        <end position="447"/>
    </location>
</feature>
<proteinExistence type="inferred from homology"/>
<dbReference type="Gene3D" id="2.130.10.10">
    <property type="entry name" value="YVTN repeat-like/Quinoprotein amine dehydrogenase"/>
    <property type="match status" value="2"/>
</dbReference>
<keyword evidence="13" id="KW-1185">Reference proteome</keyword>
<dbReference type="Proteomes" id="UP001163046">
    <property type="component" value="Unassembled WGS sequence"/>
</dbReference>
<keyword evidence="4" id="KW-0677">Repeat</keyword>
<evidence type="ECO:0000256" key="3">
    <source>
        <dbReference type="ARBA" id="ARBA00022574"/>
    </source>
</evidence>
<feature type="compositionally biased region" description="Low complexity" evidence="10">
    <location>
        <begin position="747"/>
        <end position="764"/>
    </location>
</feature>
<evidence type="ECO:0000256" key="10">
    <source>
        <dbReference type="SAM" id="MobiDB-lite"/>
    </source>
</evidence>
<feature type="repeat" description="WD" evidence="9">
    <location>
        <begin position="59"/>
        <end position="100"/>
    </location>
</feature>
<comment type="caution">
    <text evidence="12">The sequence shown here is derived from an EMBL/GenBank/DDBJ whole genome shotgun (WGS) entry which is preliminary data.</text>
</comment>
<evidence type="ECO:0000313" key="13">
    <source>
        <dbReference type="Proteomes" id="UP001163046"/>
    </source>
</evidence>
<keyword evidence="6" id="KW-0156">Chromatin regulator</keyword>
<dbReference type="InterPro" id="IPR001680">
    <property type="entry name" value="WD40_rpt"/>
</dbReference>
<dbReference type="PANTHER" id="PTHR15271">
    <property type="entry name" value="CHROMATIN ASSEMBLY FACTOR 1 SUBUNIT B"/>
    <property type="match status" value="1"/>
</dbReference>
<evidence type="ECO:0000256" key="5">
    <source>
        <dbReference type="ARBA" id="ARBA00022763"/>
    </source>
</evidence>
<evidence type="ECO:0000256" key="9">
    <source>
        <dbReference type="PROSITE-ProRule" id="PRU00221"/>
    </source>
</evidence>
<evidence type="ECO:0000256" key="2">
    <source>
        <dbReference type="ARBA" id="ARBA00007306"/>
    </source>
</evidence>
<dbReference type="GO" id="GO:0006334">
    <property type="term" value="P:nucleosome assembly"/>
    <property type="evidence" value="ECO:0007669"/>
    <property type="project" value="TreeGrafter"/>
</dbReference>
<dbReference type="PROSITE" id="PS00678">
    <property type="entry name" value="WD_REPEATS_1"/>
    <property type="match status" value="1"/>
</dbReference>
<feature type="region of interest" description="Disordered" evidence="10">
    <location>
        <begin position="535"/>
        <end position="566"/>
    </location>
</feature>
<feature type="domain" description="CAF1B/HIR1 beta-propeller" evidence="11">
    <location>
        <begin position="1"/>
        <end position="387"/>
    </location>
</feature>
<dbReference type="AlphaFoldDB" id="A0A9W9YSQ9"/>
<dbReference type="GO" id="GO:0006335">
    <property type="term" value="P:DNA replication-dependent chromatin assembly"/>
    <property type="evidence" value="ECO:0007669"/>
    <property type="project" value="InterPro"/>
</dbReference>
<dbReference type="GO" id="GO:0006281">
    <property type="term" value="P:DNA repair"/>
    <property type="evidence" value="ECO:0007669"/>
    <property type="project" value="UniProtKB-KW"/>
</dbReference>
<feature type="compositionally biased region" description="Polar residues" evidence="10">
    <location>
        <begin position="702"/>
        <end position="746"/>
    </location>
</feature>
<evidence type="ECO:0000256" key="7">
    <source>
        <dbReference type="ARBA" id="ARBA00023204"/>
    </source>
</evidence>
<dbReference type="InterPro" id="IPR015943">
    <property type="entry name" value="WD40/YVTN_repeat-like_dom_sf"/>
</dbReference>
<dbReference type="InterPro" id="IPR001632">
    <property type="entry name" value="WD40_G-protein_beta-like"/>
</dbReference>
<accession>A0A9W9YSQ9</accession>
<feature type="compositionally biased region" description="Polar residues" evidence="10">
    <location>
        <begin position="650"/>
        <end position="664"/>
    </location>
</feature>
<feature type="region of interest" description="Disordered" evidence="10">
    <location>
        <begin position="402"/>
        <end position="452"/>
    </location>
</feature>
<feature type="region of interest" description="Disordered" evidence="10">
    <location>
        <begin position="650"/>
        <end position="767"/>
    </location>
</feature>
<feature type="compositionally biased region" description="Low complexity" evidence="10">
    <location>
        <begin position="488"/>
        <end position="503"/>
    </location>
</feature>
<protein>
    <submittedName>
        <fullName evidence="12">Chromatin assembly factor 1 subunit B</fullName>
    </submittedName>
</protein>
<dbReference type="OrthoDB" id="71227at2759"/>
<dbReference type="InterPro" id="IPR019775">
    <property type="entry name" value="WD40_repeat_CS"/>
</dbReference>
<dbReference type="InterPro" id="IPR036322">
    <property type="entry name" value="WD40_repeat_dom_sf"/>
</dbReference>
<keyword evidence="3 9" id="KW-0853">WD repeat</keyword>
<name>A0A9W9YSQ9_9CNID</name>
<feature type="repeat" description="WD" evidence="9">
    <location>
        <begin position="164"/>
        <end position="196"/>
    </location>
</feature>
<evidence type="ECO:0000259" key="11">
    <source>
        <dbReference type="Pfam" id="PF24105"/>
    </source>
</evidence>
<dbReference type="GO" id="GO:0005634">
    <property type="term" value="C:nucleus"/>
    <property type="evidence" value="ECO:0007669"/>
    <property type="project" value="UniProtKB-SubCell"/>
</dbReference>
<reference evidence="12" key="1">
    <citation type="submission" date="2023-01" db="EMBL/GenBank/DDBJ databases">
        <title>Genome assembly of the deep-sea coral Lophelia pertusa.</title>
        <authorList>
            <person name="Herrera S."/>
            <person name="Cordes E."/>
        </authorList>
    </citation>
    <scope>NUCLEOTIDE SEQUENCE</scope>
    <source>
        <strain evidence="12">USNM1676648</strain>
        <tissue evidence="12">Polyp</tissue>
    </source>
</reference>
<keyword evidence="7" id="KW-0234">DNA repair</keyword>